<dbReference type="EMBL" id="LR862141">
    <property type="protein sequence ID" value="CAD1821837.1"/>
    <property type="molecule type" value="Genomic_DNA"/>
</dbReference>
<dbReference type="AlphaFoldDB" id="A0A6V7NTH3"/>
<evidence type="ECO:0000256" key="1">
    <source>
        <dbReference type="SAM" id="Phobius"/>
    </source>
</evidence>
<keyword evidence="1" id="KW-1133">Transmembrane helix</keyword>
<feature type="transmembrane region" description="Helical" evidence="1">
    <location>
        <begin position="16"/>
        <end position="41"/>
    </location>
</feature>
<organism evidence="2">
    <name type="scientific">Ananas comosus var. bracteatus</name>
    <name type="common">red pineapple</name>
    <dbReference type="NCBI Taxonomy" id="296719"/>
    <lineage>
        <taxon>Eukaryota</taxon>
        <taxon>Viridiplantae</taxon>
        <taxon>Streptophyta</taxon>
        <taxon>Embryophyta</taxon>
        <taxon>Tracheophyta</taxon>
        <taxon>Spermatophyta</taxon>
        <taxon>Magnoliopsida</taxon>
        <taxon>Liliopsida</taxon>
        <taxon>Poales</taxon>
        <taxon>Bromeliaceae</taxon>
        <taxon>Bromelioideae</taxon>
        <taxon>Ananas</taxon>
    </lineage>
</organism>
<keyword evidence="1" id="KW-0812">Transmembrane</keyword>
<gene>
    <name evidence="2" type="ORF">CB5_LOCUS5048</name>
</gene>
<sequence length="140" mass="15676">MVRKEGEENVQSPPSLLFFFSFSFSFSFSFFLLLLLLLLLLPSPSSSLSRVVVDSVPTYGSYLENCGIYCSAKVAEVEDLRCSQVASAELCTGTTLKLYRNKWLYRYSIGSVPVHLAIFSEPEPRFPELETRGGEGREAI</sequence>
<name>A0A6V7NTH3_ANACO</name>
<reference evidence="2" key="1">
    <citation type="submission" date="2020-07" db="EMBL/GenBank/DDBJ databases">
        <authorList>
            <person name="Lin J."/>
        </authorList>
    </citation>
    <scope>NUCLEOTIDE SEQUENCE</scope>
</reference>
<keyword evidence="1" id="KW-0472">Membrane</keyword>
<accession>A0A6V7NTH3</accession>
<proteinExistence type="predicted"/>
<protein>
    <submittedName>
        <fullName evidence="2">Uncharacterized protein</fullName>
    </submittedName>
</protein>
<evidence type="ECO:0000313" key="2">
    <source>
        <dbReference type="EMBL" id="CAD1821837.1"/>
    </source>
</evidence>